<reference evidence="1 2" key="1">
    <citation type="submission" date="2017-06" db="EMBL/GenBank/DDBJ databases">
        <title>Sequencing and comparative analysis of myxobacterial genomes.</title>
        <authorList>
            <person name="Rupp O."/>
            <person name="Goesmann A."/>
            <person name="Sogaard-Andersen L."/>
        </authorList>
    </citation>
    <scope>NUCLEOTIDE SEQUENCE [LARGE SCALE GENOMIC DNA]</scope>
    <source>
        <strain evidence="1 2">DSM 52655</strain>
    </source>
</reference>
<gene>
    <name evidence="1" type="ORF">CYFUS_007930</name>
</gene>
<protein>
    <submittedName>
        <fullName evidence="1">Uncharacterized protein</fullName>
    </submittedName>
</protein>
<evidence type="ECO:0000313" key="1">
    <source>
        <dbReference type="EMBL" id="ATB42452.1"/>
    </source>
</evidence>
<evidence type="ECO:0000313" key="2">
    <source>
        <dbReference type="Proteomes" id="UP000217257"/>
    </source>
</evidence>
<dbReference type="Proteomes" id="UP000217257">
    <property type="component" value="Chromosome"/>
</dbReference>
<organism evidence="1 2">
    <name type="scientific">Cystobacter fuscus</name>
    <dbReference type="NCBI Taxonomy" id="43"/>
    <lineage>
        <taxon>Bacteria</taxon>
        <taxon>Pseudomonadati</taxon>
        <taxon>Myxococcota</taxon>
        <taxon>Myxococcia</taxon>
        <taxon>Myxococcales</taxon>
        <taxon>Cystobacterineae</taxon>
        <taxon>Archangiaceae</taxon>
        <taxon>Cystobacter</taxon>
    </lineage>
</organism>
<dbReference type="RefSeq" id="WP_332468319.1">
    <property type="nucleotide sequence ID" value="NZ_CP022098.1"/>
</dbReference>
<sequence length="394" mass="44394">MSMSEGIPPDGGDGFIGDDDYRSAFGEELAATLDLRTWELGLDPRHILKRFKEQVDTAVSQEDVVREAIRKEFFPRLKLLRDAPQSAGVYKASPERLAIIHESLLFPGRVEAVNSVAVSHDSLPIAITQIGIAIVSYGGNTGVFSQRLFRKEMSTQTDGRKLLRDIFEQRQARSIEEEDPLSKLARRNIRAHAELALLLDRSNADWRMGYGNPCSRELLSGSGYSSLLTASLELLKRLIQEHRKFVFIPNSLEDRGFLTFGNALFGGEYAIIDTLEADSAYIVDRWNYDKKDREQAFRFVKEFCPHVVRGIFRASDQSPPYLFYAHREHAHIAAHVAMADSIIRSERGFPMLLDVADVACRGAFGTEGFMGMVNDAYAQAGAKFHYVSERKRRP</sequence>
<name>A0A250JG55_9BACT</name>
<proteinExistence type="predicted"/>
<dbReference type="EMBL" id="CP022098">
    <property type="protein sequence ID" value="ATB42452.1"/>
    <property type="molecule type" value="Genomic_DNA"/>
</dbReference>
<dbReference type="AlphaFoldDB" id="A0A250JG55"/>
<accession>A0A250JG55</accession>
<dbReference type="KEGG" id="cfus:CYFUS_007930"/>